<sequence length="525" mass="57866">MRAVDGASLEVRRGETFCLVGESGSGKSVTALSVMGLLPFARHRHPAGSVRLFDDDDAGIELLGANEEVLAGVRGGRIGMIFQEPMTSLNPVMTIGQQLDEVLVLHRPDMDAEARCERIRAALAEVRIPDPEGRMREYPHRLSGGQRQRVMIAMALICEPALLIADEPTTALDVTVQAEILRLMRELQERRGMGLLFITHDFGVVAKIADTVGVMRHGKLVECGPVAEVLRRPQHAYTQQLIASLPERLPRLARRESHHRPLVEVRELSVHFPVRRGLLRRVVDHIRAVDGVSLDVHPGEVVALVGESGCGKTTLGRALLRLIEATGGTIALEGQDITHLTGDAMRGLRRRMQVVFQDPGSSLNPRLPIATTLIEPMRVHGIGANDAQRRERAAALLERVEMPVDSLWRYPHEFSGGQRQRLAIARALVLEPRFVLCDEITSALDVSVQAGILKLLRRLVDEEGLGMLFITHNMGVVEYLADRIAVMHAGRIVERGRTADVLADPQDEYTRTLLAAVPRLDDLAA</sequence>
<dbReference type="InterPro" id="IPR003593">
    <property type="entry name" value="AAA+_ATPase"/>
</dbReference>
<dbReference type="InterPro" id="IPR027417">
    <property type="entry name" value="P-loop_NTPase"/>
</dbReference>
<reference evidence="7 8" key="1">
    <citation type="submission" date="2018-01" db="EMBL/GenBank/DDBJ databases">
        <authorList>
            <person name="Fu G.-Y."/>
        </authorList>
    </citation>
    <scope>NUCLEOTIDE SEQUENCE [LARGE SCALE GENOMIC DNA]</scope>
    <source>
        <strain evidence="7 8">SY39</strain>
    </source>
</reference>
<evidence type="ECO:0000256" key="5">
    <source>
        <dbReference type="ARBA" id="ARBA00022840"/>
    </source>
</evidence>
<dbReference type="Pfam" id="PF00005">
    <property type="entry name" value="ABC_tran"/>
    <property type="match status" value="2"/>
</dbReference>
<dbReference type="Gene3D" id="3.40.50.300">
    <property type="entry name" value="P-loop containing nucleotide triphosphate hydrolases"/>
    <property type="match status" value="2"/>
</dbReference>
<dbReference type="InterPro" id="IPR050319">
    <property type="entry name" value="ABC_transp_ATP-bind"/>
</dbReference>
<dbReference type="KEGG" id="atw:C0099_10430"/>
<evidence type="ECO:0000256" key="3">
    <source>
        <dbReference type="ARBA" id="ARBA00022475"/>
    </source>
</evidence>
<dbReference type="NCBIfam" id="NF007739">
    <property type="entry name" value="PRK10419.1"/>
    <property type="match status" value="2"/>
</dbReference>
<keyword evidence="8" id="KW-1185">Reference proteome</keyword>
<dbReference type="GO" id="GO:0055085">
    <property type="term" value="P:transmembrane transport"/>
    <property type="evidence" value="ECO:0007669"/>
    <property type="project" value="UniProtKB-ARBA"/>
</dbReference>
<dbReference type="SUPFAM" id="SSF52540">
    <property type="entry name" value="P-loop containing nucleoside triphosphate hydrolases"/>
    <property type="match status" value="2"/>
</dbReference>
<gene>
    <name evidence="7" type="ORF">C0099_10430</name>
</gene>
<dbReference type="SMART" id="SM00382">
    <property type="entry name" value="AAA"/>
    <property type="match status" value="2"/>
</dbReference>
<organism evidence="7 8">
    <name type="scientific">Pseudazoarcus pumilus</name>
    <dbReference type="NCBI Taxonomy" id="2067960"/>
    <lineage>
        <taxon>Bacteria</taxon>
        <taxon>Pseudomonadati</taxon>
        <taxon>Pseudomonadota</taxon>
        <taxon>Betaproteobacteria</taxon>
        <taxon>Rhodocyclales</taxon>
        <taxon>Zoogloeaceae</taxon>
        <taxon>Pseudazoarcus</taxon>
    </lineage>
</organism>
<evidence type="ECO:0000256" key="1">
    <source>
        <dbReference type="ARBA" id="ARBA00005417"/>
    </source>
</evidence>
<dbReference type="InterPro" id="IPR003439">
    <property type="entry name" value="ABC_transporter-like_ATP-bd"/>
</dbReference>
<dbReference type="PROSITE" id="PS00211">
    <property type="entry name" value="ABC_TRANSPORTER_1"/>
    <property type="match status" value="2"/>
</dbReference>
<keyword evidence="4" id="KW-0547">Nucleotide-binding</keyword>
<keyword evidence="5 7" id="KW-0067">ATP-binding</keyword>
<protein>
    <submittedName>
        <fullName evidence="7">ABC transporter ATP-binding protein</fullName>
    </submittedName>
</protein>
<dbReference type="InterPro" id="IPR013563">
    <property type="entry name" value="Oligopep_ABC_C"/>
</dbReference>
<evidence type="ECO:0000313" key="7">
    <source>
        <dbReference type="EMBL" id="AUN96434.1"/>
    </source>
</evidence>
<evidence type="ECO:0000256" key="2">
    <source>
        <dbReference type="ARBA" id="ARBA00022448"/>
    </source>
</evidence>
<dbReference type="InterPro" id="IPR017871">
    <property type="entry name" value="ABC_transporter-like_CS"/>
</dbReference>
<keyword evidence="2" id="KW-0813">Transport</keyword>
<dbReference type="GO" id="GO:0016887">
    <property type="term" value="F:ATP hydrolysis activity"/>
    <property type="evidence" value="ECO:0007669"/>
    <property type="project" value="InterPro"/>
</dbReference>
<accession>A0A2I6SB13</accession>
<keyword evidence="3" id="KW-1003">Cell membrane</keyword>
<dbReference type="EMBL" id="CP025682">
    <property type="protein sequence ID" value="AUN96434.1"/>
    <property type="molecule type" value="Genomic_DNA"/>
</dbReference>
<dbReference type="GO" id="GO:0005524">
    <property type="term" value="F:ATP binding"/>
    <property type="evidence" value="ECO:0007669"/>
    <property type="project" value="UniProtKB-KW"/>
</dbReference>
<dbReference type="Proteomes" id="UP000242205">
    <property type="component" value="Chromosome"/>
</dbReference>
<proteinExistence type="inferred from homology"/>
<comment type="similarity">
    <text evidence="1">Belongs to the ABC transporter superfamily.</text>
</comment>
<evidence type="ECO:0000256" key="4">
    <source>
        <dbReference type="ARBA" id="ARBA00022741"/>
    </source>
</evidence>
<dbReference type="AlphaFoldDB" id="A0A2I6SB13"/>
<name>A0A2I6SB13_9RHOO</name>
<dbReference type="NCBIfam" id="NF008453">
    <property type="entry name" value="PRK11308.1"/>
    <property type="match status" value="2"/>
</dbReference>
<dbReference type="PANTHER" id="PTHR43776">
    <property type="entry name" value="TRANSPORT ATP-BINDING PROTEIN"/>
    <property type="match status" value="1"/>
</dbReference>
<dbReference type="CDD" id="cd03257">
    <property type="entry name" value="ABC_NikE_OppD_transporters"/>
    <property type="match status" value="2"/>
</dbReference>
<feature type="domain" description="ABC transporter" evidence="6">
    <location>
        <begin position="265"/>
        <end position="514"/>
    </location>
</feature>
<evidence type="ECO:0000259" key="6">
    <source>
        <dbReference type="PROSITE" id="PS50893"/>
    </source>
</evidence>
<dbReference type="PANTHER" id="PTHR43776:SF7">
    <property type="entry name" value="D,D-DIPEPTIDE TRANSPORT ATP-BINDING PROTEIN DDPF-RELATED"/>
    <property type="match status" value="1"/>
</dbReference>
<dbReference type="PROSITE" id="PS50893">
    <property type="entry name" value="ABC_TRANSPORTER_2"/>
    <property type="match status" value="2"/>
</dbReference>
<dbReference type="Pfam" id="PF08352">
    <property type="entry name" value="oligo_HPY"/>
    <property type="match status" value="2"/>
</dbReference>
<keyword evidence="3" id="KW-0472">Membrane</keyword>
<dbReference type="GO" id="GO:0015833">
    <property type="term" value="P:peptide transport"/>
    <property type="evidence" value="ECO:0007669"/>
    <property type="project" value="InterPro"/>
</dbReference>
<feature type="domain" description="ABC transporter" evidence="6">
    <location>
        <begin position="1"/>
        <end position="242"/>
    </location>
</feature>
<evidence type="ECO:0000313" key="8">
    <source>
        <dbReference type="Proteomes" id="UP000242205"/>
    </source>
</evidence>
<dbReference type="FunFam" id="3.40.50.300:FF:000016">
    <property type="entry name" value="Oligopeptide ABC transporter ATP-binding component"/>
    <property type="match status" value="1"/>
</dbReference>